<comment type="caution">
    <text evidence="1">The sequence shown here is derived from an EMBL/GenBank/DDBJ whole genome shotgun (WGS) entry which is preliminary data.</text>
</comment>
<dbReference type="AlphaFoldDB" id="A0A3E3E0I9"/>
<gene>
    <name evidence="1" type="ORF">DW687_06635</name>
</gene>
<proteinExistence type="predicted"/>
<dbReference type="NCBIfam" id="TIGR01909">
    <property type="entry name" value="C_GCAxxG_C_C"/>
    <property type="match status" value="1"/>
</dbReference>
<evidence type="ECO:0000313" key="2">
    <source>
        <dbReference type="Proteomes" id="UP000261212"/>
    </source>
</evidence>
<evidence type="ECO:0000313" key="1">
    <source>
        <dbReference type="EMBL" id="RGD74438.1"/>
    </source>
</evidence>
<name>A0A3E3E0I9_9FIRM</name>
<dbReference type="RefSeq" id="WP_117532154.1">
    <property type="nucleotide sequence ID" value="NZ_QUSM01000003.1"/>
</dbReference>
<dbReference type="EMBL" id="QUSM01000003">
    <property type="protein sequence ID" value="RGD74438.1"/>
    <property type="molecule type" value="Genomic_DNA"/>
</dbReference>
<reference evidence="1 2" key="1">
    <citation type="submission" date="2018-08" db="EMBL/GenBank/DDBJ databases">
        <title>A genome reference for cultivated species of the human gut microbiota.</title>
        <authorList>
            <person name="Zou Y."/>
            <person name="Xue W."/>
            <person name="Luo G."/>
        </authorList>
    </citation>
    <scope>NUCLEOTIDE SEQUENCE [LARGE SCALE GENOMIC DNA]</scope>
    <source>
        <strain evidence="1 2">AM25-6</strain>
    </source>
</reference>
<dbReference type="Pfam" id="PF09719">
    <property type="entry name" value="C_GCAxxG_C_C"/>
    <property type="match status" value="1"/>
</dbReference>
<dbReference type="InterPro" id="IPR010181">
    <property type="entry name" value="CGCAxxGCC_motif"/>
</dbReference>
<organism evidence="1 2">
    <name type="scientific">Anaerofustis stercorihominis</name>
    <dbReference type="NCBI Taxonomy" id="214853"/>
    <lineage>
        <taxon>Bacteria</taxon>
        <taxon>Bacillati</taxon>
        <taxon>Bacillota</taxon>
        <taxon>Clostridia</taxon>
        <taxon>Eubacteriales</taxon>
        <taxon>Eubacteriaceae</taxon>
        <taxon>Anaerofustis</taxon>
    </lineage>
</organism>
<sequence length="135" mass="14672">MGKYGEKAVKLHDEKYNCCQSVVLAFEEEMGIDRDTLANLSANLGGGLGYAGEVCGAVSGMAIVSGFLGGWKVPTDQESKKISYDTIKELVEEFRKENNYSRCDELREQRKAGGSTCAELISCAADMVARKMGLE</sequence>
<accession>A0A3E3E0I9</accession>
<dbReference type="Proteomes" id="UP000261212">
    <property type="component" value="Unassembled WGS sequence"/>
</dbReference>
<protein>
    <submittedName>
        <fullName evidence="1">C_GCAxxG_C_C family protein</fullName>
    </submittedName>
</protein>